<evidence type="ECO:0000259" key="3">
    <source>
        <dbReference type="Pfam" id="PF01555"/>
    </source>
</evidence>
<evidence type="ECO:0000256" key="1">
    <source>
        <dbReference type="ARBA" id="ARBA00022603"/>
    </source>
</evidence>
<reference evidence="4 5" key="1">
    <citation type="submission" date="2022-11" db="EMBL/GenBank/DDBJ databases">
        <title>Minimal conservation of predation-associated metabolite biosynthetic gene clusters underscores biosynthetic potential of Myxococcota including descriptions for ten novel species: Archangium lansinium sp. nov., Myxococcus landrumus sp. nov., Nannocystis bai.</title>
        <authorList>
            <person name="Ahearne A."/>
            <person name="Stevens C."/>
            <person name="Phillips K."/>
        </authorList>
    </citation>
    <scope>NUCLEOTIDE SEQUENCE [LARGE SCALE GENOMIC DNA]</scope>
    <source>
        <strain evidence="4 5">MIWBW</strain>
    </source>
</reference>
<organism evidence="4 5">
    <name type="scientific">Archangium lansingense</name>
    <dbReference type="NCBI Taxonomy" id="2995310"/>
    <lineage>
        <taxon>Bacteria</taxon>
        <taxon>Pseudomonadati</taxon>
        <taxon>Myxococcota</taxon>
        <taxon>Myxococcia</taxon>
        <taxon>Myxococcales</taxon>
        <taxon>Cystobacterineae</taxon>
        <taxon>Archangiaceae</taxon>
        <taxon>Archangium</taxon>
    </lineage>
</organism>
<accession>A0ABT4AJT2</accession>
<proteinExistence type="predicted"/>
<dbReference type="Proteomes" id="UP001207654">
    <property type="component" value="Unassembled WGS sequence"/>
</dbReference>
<protein>
    <submittedName>
        <fullName evidence="4">DNA methyltransferase</fullName>
    </submittedName>
</protein>
<evidence type="ECO:0000313" key="4">
    <source>
        <dbReference type="EMBL" id="MCY1081129.1"/>
    </source>
</evidence>
<feature type="domain" description="DNA methylase N-4/N-6" evidence="3">
    <location>
        <begin position="81"/>
        <end position="153"/>
    </location>
</feature>
<dbReference type="GO" id="GO:0032259">
    <property type="term" value="P:methylation"/>
    <property type="evidence" value="ECO:0007669"/>
    <property type="project" value="UniProtKB-KW"/>
</dbReference>
<dbReference type="Gene3D" id="3.40.50.150">
    <property type="entry name" value="Vaccinia Virus protein VP39"/>
    <property type="match status" value="2"/>
</dbReference>
<keyword evidence="1 4" id="KW-0489">Methyltransferase</keyword>
<name>A0ABT4AJT2_9BACT</name>
<dbReference type="RefSeq" id="WP_267539739.1">
    <property type="nucleotide sequence ID" value="NZ_JAPNKA010000001.1"/>
</dbReference>
<dbReference type="InterPro" id="IPR029063">
    <property type="entry name" value="SAM-dependent_MTases_sf"/>
</dbReference>
<dbReference type="SUPFAM" id="SSF53335">
    <property type="entry name" value="S-adenosyl-L-methionine-dependent methyltransferases"/>
    <property type="match status" value="1"/>
</dbReference>
<keyword evidence="2" id="KW-0808">Transferase</keyword>
<gene>
    <name evidence="4" type="ORF">OV287_42435</name>
</gene>
<sequence length="511" mass="56609">MPPNDTAEFRGAGVLVLGAPDKRMKVLPAPFVRNGPPDQAAFHRRLLELQSESPLPLASLGHRLSMVEEVEAVGQPSQHRLEKPRPISVSWNSNYGSHGWHRYVGRFPPHVVRALLNHFGADSRSVVCDPFAGSGTTAVECRLLGIPFVGIEICPLSAMMTRAKAAFPSDSKLLLTLAQCFVAHYDAAWKAFVGNRNIAKISHAEVLERKGNQIPPFANVERWFTREALLGTSIAVEFGMQQQGFAREAVLLAISAKMRSIGNVDVDVVRAEYSKTPRRNVNVGKLVARQLMKMAGDISASLATHEGLISSGSDITVHEGSVLDVELGEGSIHHIITSPPYGIEAISYLRTHLLSYRSLVAHLGHDPYDARNKTIGSEYLTDIESDAGRRARERSKAFRAFFEKNPQGDDAKYEQRRAAMMQFCDDMLSVGERMARWLKRGGQVAFVIGNKRLGDEILPMDTIVTELFATCGLEPVDAIRHKLKTNNSNSQVPWQERIIQEESILLFKRTT</sequence>
<dbReference type="EMBL" id="JAPNKA010000001">
    <property type="protein sequence ID" value="MCY1081129.1"/>
    <property type="molecule type" value="Genomic_DNA"/>
</dbReference>
<dbReference type="InterPro" id="IPR002941">
    <property type="entry name" value="DNA_methylase_N4/N6"/>
</dbReference>
<evidence type="ECO:0000256" key="2">
    <source>
        <dbReference type="ARBA" id="ARBA00022679"/>
    </source>
</evidence>
<comment type="caution">
    <text evidence="4">The sequence shown here is derived from an EMBL/GenBank/DDBJ whole genome shotgun (WGS) entry which is preliminary data.</text>
</comment>
<dbReference type="Pfam" id="PF01555">
    <property type="entry name" value="N6_N4_Mtase"/>
    <property type="match status" value="1"/>
</dbReference>
<evidence type="ECO:0000313" key="5">
    <source>
        <dbReference type="Proteomes" id="UP001207654"/>
    </source>
</evidence>
<dbReference type="GO" id="GO:0008168">
    <property type="term" value="F:methyltransferase activity"/>
    <property type="evidence" value="ECO:0007669"/>
    <property type="project" value="UniProtKB-KW"/>
</dbReference>
<keyword evidence="5" id="KW-1185">Reference proteome</keyword>